<dbReference type="EMBL" id="KB445810">
    <property type="protein sequence ID" value="EMD32548.1"/>
    <property type="molecule type" value="Genomic_DNA"/>
</dbReference>
<dbReference type="OrthoDB" id="10685270at2759"/>
<feature type="compositionally biased region" description="Basic residues" evidence="1">
    <location>
        <begin position="68"/>
        <end position="78"/>
    </location>
</feature>
<evidence type="ECO:0000256" key="1">
    <source>
        <dbReference type="SAM" id="MobiDB-lite"/>
    </source>
</evidence>
<feature type="compositionally biased region" description="Low complexity" evidence="1">
    <location>
        <begin position="83"/>
        <end position="97"/>
    </location>
</feature>
<dbReference type="HOGENOM" id="CLU_403322_0_0_1"/>
<gene>
    <name evidence="2" type="ORF">CERSUDRAFT_99279</name>
</gene>
<feature type="compositionally biased region" description="Acidic residues" evidence="1">
    <location>
        <begin position="17"/>
        <end position="27"/>
    </location>
</feature>
<reference evidence="2 3" key="1">
    <citation type="journal article" date="2012" name="Proc. Natl. Acad. Sci. U.S.A.">
        <title>Comparative genomics of Ceriporiopsis subvermispora and Phanerochaete chrysosporium provide insight into selective ligninolysis.</title>
        <authorList>
            <person name="Fernandez-Fueyo E."/>
            <person name="Ruiz-Duenas F.J."/>
            <person name="Ferreira P."/>
            <person name="Floudas D."/>
            <person name="Hibbett D.S."/>
            <person name="Canessa P."/>
            <person name="Larrondo L.F."/>
            <person name="James T.Y."/>
            <person name="Seelenfreund D."/>
            <person name="Lobos S."/>
            <person name="Polanco R."/>
            <person name="Tello M."/>
            <person name="Honda Y."/>
            <person name="Watanabe T."/>
            <person name="Watanabe T."/>
            <person name="Ryu J.S."/>
            <person name="Kubicek C.P."/>
            <person name="Schmoll M."/>
            <person name="Gaskell J."/>
            <person name="Hammel K.E."/>
            <person name="St John F.J."/>
            <person name="Vanden Wymelenberg A."/>
            <person name="Sabat G."/>
            <person name="Splinter BonDurant S."/>
            <person name="Syed K."/>
            <person name="Yadav J.S."/>
            <person name="Doddapaneni H."/>
            <person name="Subramanian V."/>
            <person name="Lavin J.L."/>
            <person name="Oguiza J.A."/>
            <person name="Perez G."/>
            <person name="Pisabarro A.G."/>
            <person name="Ramirez L."/>
            <person name="Santoyo F."/>
            <person name="Master E."/>
            <person name="Coutinho P.M."/>
            <person name="Henrissat B."/>
            <person name="Lombard V."/>
            <person name="Magnuson J.K."/>
            <person name="Kuees U."/>
            <person name="Hori C."/>
            <person name="Igarashi K."/>
            <person name="Samejima M."/>
            <person name="Held B.W."/>
            <person name="Barry K.W."/>
            <person name="LaButti K.M."/>
            <person name="Lapidus A."/>
            <person name="Lindquist E.A."/>
            <person name="Lucas S.M."/>
            <person name="Riley R."/>
            <person name="Salamov A.A."/>
            <person name="Hoffmeister D."/>
            <person name="Schwenk D."/>
            <person name="Hadar Y."/>
            <person name="Yarden O."/>
            <person name="de Vries R.P."/>
            <person name="Wiebenga A."/>
            <person name="Stenlid J."/>
            <person name="Eastwood D."/>
            <person name="Grigoriev I.V."/>
            <person name="Berka R.M."/>
            <person name="Blanchette R.A."/>
            <person name="Kersten P."/>
            <person name="Martinez A.T."/>
            <person name="Vicuna R."/>
            <person name="Cullen D."/>
        </authorList>
    </citation>
    <scope>NUCLEOTIDE SEQUENCE [LARGE SCALE GENOMIC DNA]</scope>
    <source>
        <strain evidence="2 3">B</strain>
    </source>
</reference>
<evidence type="ECO:0000313" key="3">
    <source>
        <dbReference type="Proteomes" id="UP000016930"/>
    </source>
</evidence>
<sequence length="682" mass="71264">MCPQNDTAWRGIPNTVSDDEYSNDGDDSGTYKPNAYIPWPLDPRSSARLRDSPAPYIRTSLSPEAPIRKARRAARKRAREAQSETSAASSARTSKASNPVHSAASFSSNFGADDVEPRSPKRPRTSGVPQTSSVSARHAAGHNELRVVIPRVPFPRYADVFSLNNTPAGKYHIFQSGNRWKALRNPFAAGVRCHHQQIGDTSSDARTTHGATKDVSTAPASSKVACAEKDKSCEDNSAGVRLAKPTSNHGDSVISRLRDISLDYVCVRTSSASVGTQKHTPGHSISQVRAVTGTLSSTAGHVGDTRQGENVQRKSSKVDPVTAPGASRLPSQLNLDRHKRDADSPEGPGEDRRDASLGSAGLTARSRETSESQSPGNAAMAGSVPGEATPAGKQPQHGEQAAPVQGVPASEHRNNGGQLFLAQPSQPSQATNSPAPASAVHQSSVPRQQPQAAAPPGAPVLSREAAGESAQQPFARAQSGGSDALLGRPRARPRGAGGADTDAPLSRAPPAEPRDDHRAVQARSQTAPPAASRASDGVRGQTGAPRPHARSHASLARHDEVRVPPERVDGSSAAGAEIDAEAAEGGAAPMQADPDAAPENASDALSRIVSTLPVRAAPIQIAAALRGYGLATERDIQAIARWSKFGLETLVEDLKTEGFTKADAITIVEGLRAAAGMVGRTM</sequence>
<proteinExistence type="predicted"/>
<protein>
    <submittedName>
        <fullName evidence="2">Uncharacterized protein</fullName>
    </submittedName>
</protein>
<evidence type="ECO:0000313" key="2">
    <source>
        <dbReference type="EMBL" id="EMD32548.1"/>
    </source>
</evidence>
<feature type="region of interest" description="Disordered" evidence="1">
    <location>
        <begin position="198"/>
        <end position="223"/>
    </location>
</feature>
<feature type="compositionally biased region" description="Polar residues" evidence="1">
    <location>
        <begin position="423"/>
        <end position="447"/>
    </location>
</feature>
<feature type="compositionally biased region" description="Basic and acidic residues" evidence="1">
    <location>
        <begin position="556"/>
        <end position="569"/>
    </location>
</feature>
<organism evidence="2 3">
    <name type="scientific">Ceriporiopsis subvermispora (strain B)</name>
    <name type="common">White-rot fungus</name>
    <name type="synonym">Gelatoporia subvermispora</name>
    <dbReference type="NCBI Taxonomy" id="914234"/>
    <lineage>
        <taxon>Eukaryota</taxon>
        <taxon>Fungi</taxon>
        <taxon>Dikarya</taxon>
        <taxon>Basidiomycota</taxon>
        <taxon>Agaricomycotina</taxon>
        <taxon>Agaricomycetes</taxon>
        <taxon>Polyporales</taxon>
        <taxon>Gelatoporiaceae</taxon>
        <taxon>Gelatoporia</taxon>
    </lineage>
</organism>
<accession>M2Q6U3</accession>
<name>M2Q6U3_CERS8</name>
<dbReference type="AlphaFoldDB" id="M2Q6U3"/>
<keyword evidence="3" id="KW-1185">Reference proteome</keyword>
<feature type="region of interest" description="Disordered" evidence="1">
    <location>
        <begin position="1"/>
        <end position="139"/>
    </location>
</feature>
<feature type="compositionally biased region" description="Basic and acidic residues" evidence="1">
    <location>
        <begin position="335"/>
        <end position="355"/>
    </location>
</feature>
<feature type="region of interest" description="Disordered" evidence="1">
    <location>
        <begin position="297"/>
        <end position="572"/>
    </location>
</feature>
<dbReference type="Proteomes" id="UP000016930">
    <property type="component" value="Unassembled WGS sequence"/>
</dbReference>